<dbReference type="RefSeq" id="WP_210663314.1">
    <property type="nucleotide sequence ID" value="NZ_JAGKQQ010000002.1"/>
</dbReference>
<dbReference type="PROSITE" id="PS50005">
    <property type="entry name" value="TPR"/>
    <property type="match status" value="3"/>
</dbReference>
<organism evidence="4 5">
    <name type="scientific">Gemmata palustris</name>
    <dbReference type="NCBI Taxonomy" id="2822762"/>
    <lineage>
        <taxon>Bacteria</taxon>
        <taxon>Pseudomonadati</taxon>
        <taxon>Planctomycetota</taxon>
        <taxon>Planctomycetia</taxon>
        <taxon>Gemmatales</taxon>
        <taxon>Gemmataceae</taxon>
        <taxon>Gemmata</taxon>
    </lineage>
</organism>
<evidence type="ECO:0000256" key="3">
    <source>
        <dbReference type="PROSITE-ProRule" id="PRU00339"/>
    </source>
</evidence>
<dbReference type="Gene3D" id="1.25.40.10">
    <property type="entry name" value="Tetratricopeptide repeat domain"/>
    <property type="match status" value="3"/>
</dbReference>
<accession>A0ABS5C4E2</accession>
<dbReference type="SUPFAM" id="SSF48452">
    <property type="entry name" value="TPR-like"/>
    <property type="match status" value="2"/>
</dbReference>
<dbReference type="SMART" id="SM00028">
    <property type="entry name" value="TPR"/>
    <property type="match status" value="5"/>
</dbReference>
<dbReference type="EMBL" id="JAGKQQ010000002">
    <property type="protein sequence ID" value="MBP3960861.1"/>
    <property type="molecule type" value="Genomic_DNA"/>
</dbReference>
<dbReference type="Pfam" id="PF14559">
    <property type="entry name" value="TPR_19"/>
    <property type="match status" value="2"/>
</dbReference>
<keyword evidence="1" id="KW-0677">Repeat</keyword>
<evidence type="ECO:0000313" key="4">
    <source>
        <dbReference type="EMBL" id="MBP3960861.1"/>
    </source>
</evidence>
<feature type="repeat" description="TPR" evidence="3">
    <location>
        <begin position="164"/>
        <end position="197"/>
    </location>
</feature>
<keyword evidence="2 3" id="KW-0802">TPR repeat</keyword>
<gene>
    <name evidence="4" type="ORF">J8F10_37035</name>
</gene>
<feature type="repeat" description="TPR" evidence="3">
    <location>
        <begin position="26"/>
        <end position="59"/>
    </location>
</feature>
<dbReference type="PANTHER" id="PTHR44858:SF1">
    <property type="entry name" value="UDP-N-ACETYLGLUCOSAMINE--PEPTIDE N-ACETYLGLUCOSAMINYLTRANSFERASE SPINDLY-RELATED"/>
    <property type="match status" value="1"/>
</dbReference>
<reference evidence="4 5" key="1">
    <citation type="submission" date="2021-04" db="EMBL/GenBank/DDBJ databases">
        <authorList>
            <person name="Ivanova A."/>
        </authorList>
    </citation>
    <scope>NUCLEOTIDE SEQUENCE [LARGE SCALE GENOMIC DNA]</scope>
    <source>
        <strain evidence="4 5">G18</strain>
    </source>
</reference>
<feature type="repeat" description="TPR" evidence="3">
    <location>
        <begin position="351"/>
        <end position="384"/>
    </location>
</feature>
<dbReference type="PANTHER" id="PTHR44858">
    <property type="entry name" value="TETRATRICOPEPTIDE REPEAT PROTEIN 6"/>
    <property type="match status" value="1"/>
</dbReference>
<evidence type="ECO:0000256" key="1">
    <source>
        <dbReference type="ARBA" id="ARBA00022737"/>
    </source>
</evidence>
<dbReference type="InterPro" id="IPR011990">
    <property type="entry name" value="TPR-like_helical_dom_sf"/>
</dbReference>
<dbReference type="InterPro" id="IPR019734">
    <property type="entry name" value="TPR_rpt"/>
</dbReference>
<dbReference type="Proteomes" id="UP000676565">
    <property type="component" value="Unassembled WGS sequence"/>
</dbReference>
<sequence>MRILLGCFLLGLTAFGLWAAAKPLLANYYERSAAKALEKQQYPKALAAYQQALRYRPDSPNINLLVARTARRAGNFSTAREHLQRCRELQSGVSEEQQVEGYLLRAQTGEVDEVFNYLLPYLIQEGPLTPLVLESLSRAYMGKYRSDLAWSFLSRWNEMQPTNVEAIFWRGTWYAQQQNTREAAADFRRALELDPERIDIRLTYAEIIRADKQFTEVAEEYRTVLRQSPGNADAILGLAQAYLELGKTNEAREQLAVIPPDKREAAAYLWMSGMVEFRSDRPELAEPLLRRTLESDPRNVDACYNWMLCLRALGRDSEATQARERFEQIEKDQKRLIQLTTQEFHAHPTNAELRCELGEIYLRMGLHERGIYWLHAALKLAPTCRRAHEQLRDHFEAVGGPDSAGKADFHRQQLANLR</sequence>
<proteinExistence type="predicted"/>
<keyword evidence="5" id="KW-1185">Reference proteome</keyword>
<dbReference type="InterPro" id="IPR013105">
    <property type="entry name" value="TPR_2"/>
</dbReference>
<name>A0ABS5C4E2_9BACT</name>
<protein>
    <submittedName>
        <fullName evidence="4">Tetratricopeptide repeat protein</fullName>
    </submittedName>
</protein>
<comment type="caution">
    <text evidence="4">The sequence shown here is derived from an EMBL/GenBank/DDBJ whole genome shotgun (WGS) entry which is preliminary data.</text>
</comment>
<evidence type="ECO:0000313" key="5">
    <source>
        <dbReference type="Proteomes" id="UP000676565"/>
    </source>
</evidence>
<dbReference type="Pfam" id="PF07719">
    <property type="entry name" value="TPR_2"/>
    <property type="match status" value="1"/>
</dbReference>
<dbReference type="InterPro" id="IPR050498">
    <property type="entry name" value="Ycf3"/>
</dbReference>
<evidence type="ECO:0000256" key="2">
    <source>
        <dbReference type="ARBA" id="ARBA00022803"/>
    </source>
</evidence>